<dbReference type="RefSeq" id="WP_380581310.1">
    <property type="nucleotide sequence ID" value="NZ_JBHSQJ010000026.1"/>
</dbReference>
<accession>A0ABW1FZM2</accession>
<dbReference type="InterPro" id="IPR006311">
    <property type="entry name" value="TAT_signal"/>
</dbReference>
<keyword evidence="1" id="KW-0812">Transmembrane</keyword>
<name>A0ABW1FZM2_9ACTN</name>
<sequence length="179" mass="18478">MPAASRTRRRVRNSALAGSAALLLAVAAPAAPALAAPPGNNGHIEIHDISTSVDKDSNDPNVGCFYIDAFDFDPNQALSWSVFTGTAGNPGTQVAAGTATFTATPPHGQDISGPLALPQGMYVAFEDDSAGRKSKEFKVNATCNSGVPMVDTKVAGVAGAIAVPAVLGYVFWRRRRPAV</sequence>
<feature type="chain" id="PRO_5046242680" description="Secreted protein" evidence="2">
    <location>
        <begin position="36"/>
        <end position="179"/>
    </location>
</feature>
<proteinExistence type="predicted"/>
<feature type="signal peptide" evidence="2">
    <location>
        <begin position="1"/>
        <end position="35"/>
    </location>
</feature>
<protein>
    <recommendedName>
        <fullName evidence="5">Secreted protein</fullName>
    </recommendedName>
</protein>
<dbReference type="EMBL" id="JBHSQJ010000026">
    <property type="protein sequence ID" value="MFC5907165.1"/>
    <property type="molecule type" value="Genomic_DNA"/>
</dbReference>
<evidence type="ECO:0000313" key="3">
    <source>
        <dbReference type="EMBL" id="MFC5907165.1"/>
    </source>
</evidence>
<keyword evidence="2" id="KW-0732">Signal</keyword>
<dbReference type="Proteomes" id="UP001596174">
    <property type="component" value="Unassembled WGS sequence"/>
</dbReference>
<evidence type="ECO:0000256" key="2">
    <source>
        <dbReference type="SAM" id="SignalP"/>
    </source>
</evidence>
<keyword evidence="1" id="KW-1133">Transmembrane helix</keyword>
<gene>
    <name evidence="3" type="ORF">ACFP3V_08025</name>
</gene>
<keyword evidence="1" id="KW-0472">Membrane</keyword>
<organism evidence="3 4">
    <name type="scientific">Streptacidiphilus monticola</name>
    <dbReference type="NCBI Taxonomy" id="2161674"/>
    <lineage>
        <taxon>Bacteria</taxon>
        <taxon>Bacillati</taxon>
        <taxon>Actinomycetota</taxon>
        <taxon>Actinomycetes</taxon>
        <taxon>Kitasatosporales</taxon>
        <taxon>Streptomycetaceae</taxon>
        <taxon>Streptacidiphilus</taxon>
    </lineage>
</organism>
<feature type="transmembrane region" description="Helical" evidence="1">
    <location>
        <begin position="154"/>
        <end position="172"/>
    </location>
</feature>
<evidence type="ECO:0008006" key="5">
    <source>
        <dbReference type="Google" id="ProtNLM"/>
    </source>
</evidence>
<comment type="caution">
    <text evidence="3">The sequence shown here is derived from an EMBL/GenBank/DDBJ whole genome shotgun (WGS) entry which is preliminary data.</text>
</comment>
<evidence type="ECO:0000313" key="4">
    <source>
        <dbReference type="Proteomes" id="UP001596174"/>
    </source>
</evidence>
<dbReference type="PROSITE" id="PS51318">
    <property type="entry name" value="TAT"/>
    <property type="match status" value="1"/>
</dbReference>
<reference evidence="4" key="1">
    <citation type="journal article" date="2019" name="Int. J. Syst. Evol. Microbiol.">
        <title>The Global Catalogue of Microorganisms (GCM) 10K type strain sequencing project: providing services to taxonomists for standard genome sequencing and annotation.</title>
        <authorList>
            <consortium name="The Broad Institute Genomics Platform"/>
            <consortium name="The Broad Institute Genome Sequencing Center for Infectious Disease"/>
            <person name="Wu L."/>
            <person name="Ma J."/>
        </authorList>
    </citation>
    <scope>NUCLEOTIDE SEQUENCE [LARGE SCALE GENOMIC DNA]</scope>
    <source>
        <strain evidence="4">JCM 4816</strain>
    </source>
</reference>
<keyword evidence="4" id="KW-1185">Reference proteome</keyword>
<evidence type="ECO:0000256" key="1">
    <source>
        <dbReference type="SAM" id="Phobius"/>
    </source>
</evidence>